<dbReference type="InterPro" id="IPR006124">
    <property type="entry name" value="Metalloenzyme"/>
</dbReference>
<dbReference type="Pfam" id="PF01676">
    <property type="entry name" value="Metalloenzyme"/>
    <property type="match status" value="1"/>
</dbReference>
<dbReference type="Gene3D" id="3.40.720.10">
    <property type="entry name" value="Alkaline Phosphatase, subunit A"/>
    <property type="match status" value="1"/>
</dbReference>
<dbReference type="InterPro" id="IPR010045">
    <property type="entry name" value="DeoB"/>
</dbReference>
<evidence type="ECO:0000259" key="4">
    <source>
        <dbReference type="Pfam" id="PF01676"/>
    </source>
</evidence>
<dbReference type="GO" id="GO:0043094">
    <property type="term" value="P:metabolic compound salvage"/>
    <property type="evidence" value="ECO:0007669"/>
    <property type="project" value="InterPro"/>
</dbReference>
<dbReference type="PANTHER" id="PTHR21110:SF0">
    <property type="entry name" value="PHOSPHOPENTOMUTASE"/>
    <property type="match status" value="1"/>
</dbReference>
<dbReference type="SUPFAM" id="SSF53649">
    <property type="entry name" value="Alkaline phosphatase-like"/>
    <property type="match status" value="1"/>
</dbReference>
<comment type="similarity">
    <text evidence="1">Belongs to the phosphopentomutase family.</text>
</comment>
<gene>
    <name evidence="5" type="primary">deoB_1</name>
    <name evidence="5" type="ORF">NCTC8985_03389</name>
</gene>
<feature type="domain" description="Metalloenzyme" evidence="4">
    <location>
        <begin position="36"/>
        <end position="146"/>
    </location>
</feature>
<proteinExistence type="inferred from homology"/>
<dbReference type="GO" id="GO:0005829">
    <property type="term" value="C:cytosol"/>
    <property type="evidence" value="ECO:0007669"/>
    <property type="project" value="TreeGrafter"/>
</dbReference>
<sequence>MLSLVRLLATKPVTSSVPVTVTTWLLSRQHRPCCRKLVDEKHGQVVSVGKIADIYANCGITKKVKATGLDALFDATIKEMKEAGDNTIVFTNFVDFDSSWGHRRDVAGYAAGLELFDRRLPELMSLLRDDDILILTADHGCDPTWTRY</sequence>
<evidence type="ECO:0000256" key="3">
    <source>
        <dbReference type="ARBA" id="ARBA00023211"/>
    </source>
</evidence>
<keyword evidence="5" id="KW-0413">Isomerase</keyword>
<evidence type="ECO:0000256" key="2">
    <source>
        <dbReference type="ARBA" id="ARBA00022723"/>
    </source>
</evidence>
<evidence type="ECO:0000313" key="6">
    <source>
        <dbReference type="Proteomes" id="UP000254405"/>
    </source>
</evidence>
<name>A0A376TN09_ECOLX</name>
<evidence type="ECO:0000256" key="1">
    <source>
        <dbReference type="ARBA" id="ARBA00010373"/>
    </source>
</evidence>
<protein>
    <submittedName>
        <fullName evidence="5">Phosphopentomutase</fullName>
        <ecNumber evidence="5">5.4.2.7</ecNumber>
    </submittedName>
</protein>
<accession>A0A376TN09</accession>
<dbReference type="Proteomes" id="UP000254405">
    <property type="component" value="Unassembled WGS sequence"/>
</dbReference>
<dbReference type="EC" id="5.4.2.7" evidence="5"/>
<dbReference type="GO" id="GO:0000287">
    <property type="term" value="F:magnesium ion binding"/>
    <property type="evidence" value="ECO:0007669"/>
    <property type="project" value="InterPro"/>
</dbReference>
<reference evidence="5 6" key="1">
    <citation type="submission" date="2018-06" db="EMBL/GenBank/DDBJ databases">
        <authorList>
            <consortium name="Pathogen Informatics"/>
            <person name="Doyle S."/>
        </authorList>
    </citation>
    <scope>NUCLEOTIDE SEQUENCE [LARGE SCALE GENOMIC DNA]</scope>
    <source>
        <strain evidence="5 6">NCTC8985</strain>
    </source>
</reference>
<keyword evidence="2" id="KW-0479">Metal-binding</keyword>
<dbReference type="EMBL" id="UGCO01000001">
    <property type="protein sequence ID" value="STI78071.1"/>
    <property type="molecule type" value="Genomic_DNA"/>
</dbReference>
<dbReference type="InterPro" id="IPR017850">
    <property type="entry name" value="Alkaline_phosphatase_core_sf"/>
</dbReference>
<dbReference type="PANTHER" id="PTHR21110">
    <property type="entry name" value="PHOSPHOPENTOMUTASE"/>
    <property type="match status" value="1"/>
</dbReference>
<evidence type="ECO:0000313" key="5">
    <source>
        <dbReference type="EMBL" id="STI78071.1"/>
    </source>
</evidence>
<dbReference type="GO" id="GO:0009117">
    <property type="term" value="P:nucleotide metabolic process"/>
    <property type="evidence" value="ECO:0007669"/>
    <property type="project" value="InterPro"/>
</dbReference>
<organism evidence="5 6">
    <name type="scientific">Escherichia coli</name>
    <dbReference type="NCBI Taxonomy" id="562"/>
    <lineage>
        <taxon>Bacteria</taxon>
        <taxon>Pseudomonadati</taxon>
        <taxon>Pseudomonadota</taxon>
        <taxon>Gammaproteobacteria</taxon>
        <taxon>Enterobacterales</taxon>
        <taxon>Enterobacteriaceae</taxon>
        <taxon>Escherichia</taxon>
    </lineage>
</organism>
<dbReference type="AlphaFoldDB" id="A0A376TN09"/>
<keyword evidence="3" id="KW-0464">Manganese</keyword>
<dbReference type="GO" id="GO:0008973">
    <property type="term" value="F:phosphopentomutase activity"/>
    <property type="evidence" value="ECO:0007669"/>
    <property type="project" value="UniProtKB-EC"/>
</dbReference>